<reference evidence="2" key="1">
    <citation type="journal article" date="2014" name="Front. Microbiol.">
        <title>High frequency of phylogenetically diverse reductive dehalogenase-homologous genes in deep subseafloor sedimentary metagenomes.</title>
        <authorList>
            <person name="Kawai M."/>
            <person name="Futagami T."/>
            <person name="Toyoda A."/>
            <person name="Takaki Y."/>
            <person name="Nishi S."/>
            <person name="Hori S."/>
            <person name="Arai W."/>
            <person name="Tsubouchi T."/>
            <person name="Morono Y."/>
            <person name="Uchiyama I."/>
            <person name="Ito T."/>
            <person name="Fujiyama A."/>
            <person name="Inagaki F."/>
            <person name="Takami H."/>
        </authorList>
    </citation>
    <scope>NUCLEOTIDE SEQUENCE</scope>
    <source>
        <strain evidence="2">Expedition CK06-06</strain>
    </source>
</reference>
<name>X1R1C0_9ZZZZ</name>
<proteinExistence type="predicted"/>
<keyword evidence="1" id="KW-0812">Transmembrane</keyword>
<keyword evidence="1" id="KW-0472">Membrane</keyword>
<accession>X1R1C0</accession>
<feature type="transmembrane region" description="Helical" evidence="1">
    <location>
        <begin position="49"/>
        <end position="70"/>
    </location>
</feature>
<organism evidence="2">
    <name type="scientific">marine sediment metagenome</name>
    <dbReference type="NCBI Taxonomy" id="412755"/>
    <lineage>
        <taxon>unclassified sequences</taxon>
        <taxon>metagenomes</taxon>
        <taxon>ecological metagenomes</taxon>
    </lineage>
</organism>
<evidence type="ECO:0000256" key="1">
    <source>
        <dbReference type="SAM" id="Phobius"/>
    </source>
</evidence>
<feature type="transmembrane region" description="Helical" evidence="1">
    <location>
        <begin position="7"/>
        <end position="29"/>
    </location>
</feature>
<evidence type="ECO:0000313" key="2">
    <source>
        <dbReference type="EMBL" id="GAI56900.1"/>
    </source>
</evidence>
<dbReference type="AlphaFoldDB" id="X1R1C0"/>
<feature type="non-terminal residue" evidence="2">
    <location>
        <position position="90"/>
    </location>
</feature>
<dbReference type="EMBL" id="BARV01036751">
    <property type="protein sequence ID" value="GAI56900.1"/>
    <property type="molecule type" value="Genomic_DNA"/>
</dbReference>
<protein>
    <submittedName>
        <fullName evidence="2">Uncharacterized protein</fullName>
    </submittedName>
</protein>
<sequence>MRALKICLWIAGVGCLLSVFGMFLPMSVFESIAKFFGIESLPDSPLLVYAARLMSTTYAAVGVFFIILALDPMKYGVMVPFSGLGAVLRA</sequence>
<comment type="caution">
    <text evidence="2">The sequence shown here is derived from an EMBL/GenBank/DDBJ whole genome shotgun (WGS) entry which is preliminary data.</text>
</comment>
<gene>
    <name evidence="2" type="ORF">S06H3_57028</name>
</gene>
<keyword evidence="1" id="KW-1133">Transmembrane helix</keyword>